<dbReference type="AlphaFoldDB" id="A0A0K6HNQ0"/>
<evidence type="ECO:0000256" key="5">
    <source>
        <dbReference type="ARBA" id="ARBA00023136"/>
    </source>
</evidence>
<dbReference type="PANTHER" id="PTHR30086:SF20">
    <property type="entry name" value="ARGININE EXPORTER PROTEIN ARGO-RELATED"/>
    <property type="match status" value="1"/>
</dbReference>
<evidence type="ECO:0000256" key="1">
    <source>
        <dbReference type="ARBA" id="ARBA00004651"/>
    </source>
</evidence>
<sequence>MDPVSAIIAFSIAAALMTLTPGLDTALVLRTATVEGPKQAFAAGLGISGGVVTWGFAASVGLGALLAVSEAAYRVMQYAGAAYLIWLGFKMLRAALRPADPAQLEKAAAEVAAGQSVSRGWFWRGLMTNLLNPKVGVFYVSFLPQFIPADVPVTAFSTGLAAIHGLMGVLWFAVIILATRPITGLLRRPSFTRGIDGLTGSVLIAFGLRLALERRS</sequence>
<gene>
    <name evidence="7" type="ORF">Ga0061067_101557</name>
</gene>
<accession>A0A0K6HNQ0</accession>
<organism evidence="7 8">
    <name type="scientific">Pannonibacter indicus</name>
    <dbReference type="NCBI Taxonomy" id="466044"/>
    <lineage>
        <taxon>Bacteria</taxon>
        <taxon>Pseudomonadati</taxon>
        <taxon>Pseudomonadota</taxon>
        <taxon>Alphaproteobacteria</taxon>
        <taxon>Hyphomicrobiales</taxon>
        <taxon>Stappiaceae</taxon>
        <taxon>Pannonibacter</taxon>
    </lineage>
</organism>
<dbReference type="PIRSF" id="PIRSF006324">
    <property type="entry name" value="LeuE"/>
    <property type="match status" value="1"/>
</dbReference>
<evidence type="ECO:0000313" key="8">
    <source>
        <dbReference type="Proteomes" id="UP000183900"/>
    </source>
</evidence>
<evidence type="ECO:0000256" key="4">
    <source>
        <dbReference type="ARBA" id="ARBA00022989"/>
    </source>
</evidence>
<keyword evidence="3 6" id="KW-0812">Transmembrane</keyword>
<proteinExistence type="predicted"/>
<comment type="subcellular location">
    <subcellularLocation>
        <location evidence="1">Cell membrane</location>
        <topology evidence="1">Multi-pass membrane protein</topology>
    </subcellularLocation>
</comment>
<dbReference type="PANTHER" id="PTHR30086">
    <property type="entry name" value="ARGININE EXPORTER PROTEIN ARGO"/>
    <property type="match status" value="1"/>
</dbReference>
<dbReference type="OrthoDB" id="9804822at2"/>
<dbReference type="Proteomes" id="UP000183900">
    <property type="component" value="Unassembled WGS sequence"/>
</dbReference>
<feature type="transmembrane region" description="Helical" evidence="6">
    <location>
        <begin position="41"/>
        <end position="65"/>
    </location>
</feature>
<protein>
    <submittedName>
        <fullName evidence="7">Threonine/homoserine/homoserine lactone efflux protein</fullName>
    </submittedName>
</protein>
<dbReference type="Pfam" id="PF01810">
    <property type="entry name" value="LysE"/>
    <property type="match status" value="1"/>
</dbReference>
<dbReference type="EMBL" id="CYHE01000001">
    <property type="protein sequence ID" value="CUA92471.1"/>
    <property type="molecule type" value="Genomic_DNA"/>
</dbReference>
<keyword evidence="8" id="KW-1185">Reference proteome</keyword>
<evidence type="ECO:0000256" key="2">
    <source>
        <dbReference type="ARBA" id="ARBA00022475"/>
    </source>
</evidence>
<keyword evidence="4 6" id="KW-1133">Transmembrane helix</keyword>
<keyword evidence="2" id="KW-1003">Cell membrane</keyword>
<feature type="transmembrane region" description="Helical" evidence="6">
    <location>
        <begin position="6"/>
        <end position="29"/>
    </location>
</feature>
<evidence type="ECO:0000256" key="3">
    <source>
        <dbReference type="ARBA" id="ARBA00022692"/>
    </source>
</evidence>
<dbReference type="GO" id="GO:0005886">
    <property type="term" value="C:plasma membrane"/>
    <property type="evidence" value="ECO:0007669"/>
    <property type="project" value="UniProtKB-SubCell"/>
</dbReference>
<dbReference type="GO" id="GO:0015171">
    <property type="term" value="F:amino acid transmembrane transporter activity"/>
    <property type="evidence" value="ECO:0007669"/>
    <property type="project" value="TreeGrafter"/>
</dbReference>
<reference evidence="8" key="1">
    <citation type="submission" date="2015-08" db="EMBL/GenBank/DDBJ databases">
        <authorList>
            <person name="Varghese N."/>
        </authorList>
    </citation>
    <scope>NUCLEOTIDE SEQUENCE [LARGE SCALE GENOMIC DNA]</scope>
    <source>
        <strain evidence="8">DSM 23407</strain>
    </source>
</reference>
<dbReference type="InterPro" id="IPR001123">
    <property type="entry name" value="LeuE-type"/>
</dbReference>
<name>A0A0K6HNQ0_9HYPH</name>
<dbReference type="RefSeq" id="WP_055454253.1">
    <property type="nucleotide sequence ID" value="NZ_CYHE01000001.1"/>
</dbReference>
<keyword evidence="5 6" id="KW-0472">Membrane</keyword>
<feature type="transmembrane region" description="Helical" evidence="6">
    <location>
        <begin position="159"/>
        <end position="179"/>
    </location>
</feature>
<evidence type="ECO:0000256" key="6">
    <source>
        <dbReference type="SAM" id="Phobius"/>
    </source>
</evidence>
<evidence type="ECO:0000313" key="7">
    <source>
        <dbReference type="EMBL" id="CUA92471.1"/>
    </source>
</evidence>